<comment type="caution">
    <text evidence="3">The sequence shown here is derived from an EMBL/GenBank/DDBJ whole genome shotgun (WGS) entry which is preliminary data.</text>
</comment>
<protein>
    <submittedName>
        <fullName evidence="3">Uncharacterized protein</fullName>
    </submittedName>
</protein>
<evidence type="ECO:0000256" key="1">
    <source>
        <dbReference type="SAM" id="Coils"/>
    </source>
</evidence>
<evidence type="ECO:0000313" key="3">
    <source>
        <dbReference type="EMBL" id="KAF2563332.1"/>
    </source>
</evidence>
<dbReference type="EMBL" id="QGKW02000717">
    <property type="protein sequence ID" value="KAF2598090.1"/>
    <property type="molecule type" value="Genomic_DNA"/>
</dbReference>
<feature type="transmembrane region" description="Helical" evidence="2">
    <location>
        <begin position="376"/>
        <end position="394"/>
    </location>
</feature>
<proteinExistence type="predicted"/>
<dbReference type="AlphaFoldDB" id="A0A8S9I0W6"/>
<keyword evidence="2" id="KW-1133">Transmembrane helix</keyword>
<sequence>MLDEDEMNQVTSEKLEEENLTFDESIFSRETPTLSHEDFTTSTGVIWDFNLKDTSPYFQTMIETVGRSTNSFWKSSESNKGKDHTYDLKPEHARVCEKSDYNNLMDLQRDHINYGVFRTNSTRQINHEPPDRVRRQGHEAEQMDTTLLNAKITTLQEALLLEEEKNRTLEHELSEIRRSIRMLNTGSKTLDKILGIGRIEKTTAGLGYQGVPSSSHTVFVRGNSVEPNKTDAVSESATNPPMELPTASNVSTCYCKTSLLKHHQDCVRKIWSMGIMPTIRQTHNDLLGEEFVRILRQKQSNAQYWNLHQAHMRVVTKGEVEDCNDEKLRETVYTIHDEDSSKQTMISLGGQSLQAGESHGYMDVMFEINTTFIACWKNVIVLVSPVGSFLVYVFNDREDMILWSLLAPTALLSIFGSSSSITVIITEEILQSLGDIGITRISSFIRMQLLLLRFRKGSVESVVYWKVVHYGVYKLRMWDIRNPQVNSTDKASIATWGSYVTCVSSKYLRESYSCVLCVHVKLRTFILPTHISVRSLVRIVVRSVHGELTFGVVMIILYSLCHFLDFRTRENNFEDMRKYACGVAWDFHYTKLDFSDLHSLNMQLGIVQTSHCFVVSSQHHENQWEFFPITLFQLGFCYEVYMGNLGVMRTTPLRISCNDLMGLWLVEIGCGPSMLCAFTSYTSQFVRTCASSVVLRRVFHQVLISIEAALCAIHIGSICVQPRTIYVDVWCCTTVFKGNKLIWIIYFWKNIGTCLLYS</sequence>
<name>A0A8S9I0W6_BRACR</name>
<organism evidence="3">
    <name type="scientific">Brassica cretica</name>
    <name type="common">Mustard</name>
    <dbReference type="NCBI Taxonomy" id="69181"/>
    <lineage>
        <taxon>Eukaryota</taxon>
        <taxon>Viridiplantae</taxon>
        <taxon>Streptophyta</taxon>
        <taxon>Embryophyta</taxon>
        <taxon>Tracheophyta</taxon>
        <taxon>Spermatophyta</taxon>
        <taxon>Magnoliopsida</taxon>
        <taxon>eudicotyledons</taxon>
        <taxon>Gunneridae</taxon>
        <taxon>Pentapetalae</taxon>
        <taxon>rosids</taxon>
        <taxon>malvids</taxon>
        <taxon>Brassicales</taxon>
        <taxon>Brassicaceae</taxon>
        <taxon>Brassiceae</taxon>
        <taxon>Brassica</taxon>
    </lineage>
</organism>
<dbReference type="Proteomes" id="UP000712281">
    <property type="component" value="Unassembled WGS sequence"/>
</dbReference>
<feature type="coiled-coil region" evidence="1">
    <location>
        <begin position="152"/>
        <end position="179"/>
    </location>
</feature>
<keyword evidence="1" id="KW-0175">Coiled coil</keyword>
<keyword evidence="2" id="KW-0812">Transmembrane</keyword>
<feature type="transmembrane region" description="Helical" evidence="2">
    <location>
        <begin position="401"/>
        <end position="425"/>
    </location>
</feature>
<evidence type="ECO:0000256" key="2">
    <source>
        <dbReference type="SAM" id="Phobius"/>
    </source>
</evidence>
<keyword evidence="2" id="KW-0472">Membrane</keyword>
<accession>A0A8S9I0W6</accession>
<dbReference type="EMBL" id="QGKY02001250">
    <property type="protein sequence ID" value="KAF2563332.1"/>
    <property type="molecule type" value="Genomic_DNA"/>
</dbReference>
<reference evidence="3" key="1">
    <citation type="submission" date="2019-12" db="EMBL/GenBank/DDBJ databases">
        <title>Genome sequencing and annotation of Brassica cretica.</title>
        <authorList>
            <person name="Studholme D.J."/>
            <person name="Sarris P.F."/>
        </authorList>
    </citation>
    <scope>NUCLEOTIDE SEQUENCE</scope>
    <source>
        <strain evidence="4">PFS-001/15</strain>
        <strain evidence="3">PFS-102/07</strain>
        <tissue evidence="3">Leaf</tissue>
    </source>
</reference>
<gene>
    <name evidence="4" type="ORF">F2Q68_00008742</name>
    <name evidence="3" type="ORF">F2Q70_00015809</name>
</gene>
<evidence type="ECO:0000313" key="4">
    <source>
        <dbReference type="EMBL" id="KAF2598090.1"/>
    </source>
</evidence>